<name>A0A429ZSM3_9ENTE</name>
<dbReference type="AlphaFoldDB" id="A0A429ZSM3"/>
<dbReference type="InterPro" id="IPR005325">
    <property type="entry name" value="DUF308_memb"/>
</dbReference>
<feature type="transmembrane region" description="Helical" evidence="1">
    <location>
        <begin position="33"/>
        <end position="54"/>
    </location>
</feature>
<feature type="transmembrane region" description="Helical" evidence="1">
    <location>
        <begin position="123"/>
        <end position="143"/>
    </location>
</feature>
<dbReference type="RefSeq" id="WP_125984760.1">
    <property type="nucleotide sequence ID" value="NZ_NGJS01000023.1"/>
</dbReference>
<dbReference type="Proteomes" id="UP000287857">
    <property type="component" value="Unassembled WGS sequence"/>
</dbReference>
<keyword evidence="1" id="KW-0812">Transmembrane</keyword>
<comment type="caution">
    <text evidence="2">The sequence shown here is derived from an EMBL/GenBank/DDBJ whole genome shotgun (WGS) entry which is preliminary data.</text>
</comment>
<evidence type="ECO:0008006" key="4">
    <source>
        <dbReference type="Google" id="ProtNLM"/>
    </source>
</evidence>
<keyword evidence="1" id="KW-1133">Transmembrane helix</keyword>
<dbReference type="OrthoDB" id="2456403at2"/>
<protein>
    <recommendedName>
        <fullName evidence="4">Acid-resistance membrane protein</fullName>
    </recommendedName>
</protein>
<feature type="transmembrane region" description="Helical" evidence="1">
    <location>
        <begin position="66"/>
        <end position="85"/>
    </location>
</feature>
<reference evidence="2 3" key="1">
    <citation type="submission" date="2017-05" db="EMBL/GenBank/DDBJ databases">
        <title>Vagococcus spp. assemblies.</title>
        <authorList>
            <person name="Gulvik C.A."/>
        </authorList>
    </citation>
    <scope>NUCLEOTIDE SEQUENCE [LARGE SCALE GENOMIC DNA]</scope>
    <source>
        <strain evidence="2 3">SS1995</strain>
    </source>
</reference>
<evidence type="ECO:0000313" key="3">
    <source>
        <dbReference type="Proteomes" id="UP000287857"/>
    </source>
</evidence>
<dbReference type="PANTHER" id="PTHR34989:SF1">
    <property type="entry name" value="PROTEIN HDED"/>
    <property type="match status" value="1"/>
</dbReference>
<dbReference type="EMBL" id="NGJS01000023">
    <property type="protein sequence ID" value="RST96744.1"/>
    <property type="molecule type" value="Genomic_DNA"/>
</dbReference>
<organism evidence="2 3">
    <name type="scientific">Vagococcus vulneris</name>
    <dbReference type="NCBI Taxonomy" id="1977869"/>
    <lineage>
        <taxon>Bacteria</taxon>
        <taxon>Bacillati</taxon>
        <taxon>Bacillota</taxon>
        <taxon>Bacilli</taxon>
        <taxon>Lactobacillales</taxon>
        <taxon>Enterococcaceae</taxon>
        <taxon>Vagococcus</taxon>
    </lineage>
</organism>
<dbReference type="GO" id="GO:0005886">
    <property type="term" value="C:plasma membrane"/>
    <property type="evidence" value="ECO:0007669"/>
    <property type="project" value="TreeGrafter"/>
</dbReference>
<evidence type="ECO:0000256" key="1">
    <source>
        <dbReference type="SAM" id="Phobius"/>
    </source>
</evidence>
<dbReference type="InterPro" id="IPR052712">
    <property type="entry name" value="Acid_resist_chaperone_HdeD"/>
</dbReference>
<proteinExistence type="predicted"/>
<gene>
    <name evidence="2" type="ORF">CBF37_10810</name>
</gene>
<accession>A0A429ZSM3</accession>
<sequence length="172" mass="19396">MEKNKKFRIGYLVLGIFFIFTSILSFQRPDEDLMALALLFGIIALLKGCFELFAKKKMQQLLGINNSMIYVIGIIDIIIGLIFLFNLPAGMMSLPFIFAIWFICDSVNCLFELNYSKQVSQGYYWLSLIVSILGIVIGTLLFFNPIASALTIAFMVGFYLMVAGITYIMAAF</sequence>
<keyword evidence="3" id="KW-1185">Reference proteome</keyword>
<dbReference type="PANTHER" id="PTHR34989">
    <property type="entry name" value="PROTEIN HDED"/>
    <property type="match status" value="1"/>
</dbReference>
<keyword evidence="1" id="KW-0472">Membrane</keyword>
<feature type="transmembrane region" description="Helical" evidence="1">
    <location>
        <begin position="91"/>
        <end position="111"/>
    </location>
</feature>
<dbReference type="Pfam" id="PF03729">
    <property type="entry name" value="DUF308"/>
    <property type="match status" value="2"/>
</dbReference>
<evidence type="ECO:0000313" key="2">
    <source>
        <dbReference type="EMBL" id="RST96744.1"/>
    </source>
</evidence>
<feature type="transmembrane region" description="Helical" evidence="1">
    <location>
        <begin position="149"/>
        <end position="170"/>
    </location>
</feature>
<feature type="transmembrane region" description="Helical" evidence="1">
    <location>
        <begin position="9"/>
        <end position="27"/>
    </location>
</feature>